<comment type="subcellular location">
    <subcellularLocation>
        <location evidence="1">Cell outer membrane</location>
    </subcellularLocation>
</comment>
<evidence type="ECO:0000256" key="8">
    <source>
        <dbReference type="SAM" id="Coils"/>
    </source>
</evidence>
<keyword evidence="8" id="KW-0175">Coiled coil</keyword>
<evidence type="ECO:0000256" key="4">
    <source>
        <dbReference type="ARBA" id="ARBA00022452"/>
    </source>
</evidence>
<proteinExistence type="inferred from homology"/>
<keyword evidence="6" id="KW-0472">Membrane</keyword>
<comment type="caution">
    <text evidence="11">The sequence shown here is derived from an EMBL/GenBank/DDBJ whole genome shotgun (WGS) entry which is preliminary data.</text>
</comment>
<dbReference type="PANTHER" id="PTHR30026">
    <property type="entry name" value="OUTER MEMBRANE PROTEIN TOLC"/>
    <property type="match status" value="1"/>
</dbReference>
<dbReference type="GO" id="GO:0015288">
    <property type="term" value="F:porin activity"/>
    <property type="evidence" value="ECO:0007669"/>
    <property type="project" value="TreeGrafter"/>
</dbReference>
<dbReference type="Proteomes" id="UP000294772">
    <property type="component" value="Unassembled WGS sequence"/>
</dbReference>
<evidence type="ECO:0000313" key="11">
    <source>
        <dbReference type="EMBL" id="TCP04195.1"/>
    </source>
</evidence>
<feature type="compositionally biased region" description="Polar residues" evidence="9">
    <location>
        <begin position="281"/>
        <end position="295"/>
    </location>
</feature>
<organism evidence="11 12">
    <name type="scientific">Caldimonas thermodepolymerans</name>
    <dbReference type="NCBI Taxonomy" id="215580"/>
    <lineage>
        <taxon>Bacteria</taxon>
        <taxon>Pseudomonadati</taxon>
        <taxon>Pseudomonadota</taxon>
        <taxon>Betaproteobacteria</taxon>
        <taxon>Burkholderiales</taxon>
        <taxon>Sphaerotilaceae</taxon>
        <taxon>Caldimonas</taxon>
    </lineage>
</organism>
<evidence type="ECO:0000256" key="2">
    <source>
        <dbReference type="ARBA" id="ARBA00007613"/>
    </source>
</evidence>
<evidence type="ECO:0000256" key="5">
    <source>
        <dbReference type="ARBA" id="ARBA00022692"/>
    </source>
</evidence>
<keyword evidence="7" id="KW-0998">Cell outer membrane</keyword>
<dbReference type="EMBL" id="SLXF01000011">
    <property type="protein sequence ID" value="TCP04195.1"/>
    <property type="molecule type" value="Genomic_DNA"/>
</dbReference>
<dbReference type="Pfam" id="PF02321">
    <property type="entry name" value="OEP"/>
    <property type="match status" value="2"/>
</dbReference>
<evidence type="ECO:0000256" key="10">
    <source>
        <dbReference type="SAM" id="SignalP"/>
    </source>
</evidence>
<feature type="signal peptide" evidence="10">
    <location>
        <begin position="1"/>
        <end position="35"/>
    </location>
</feature>
<dbReference type="GO" id="GO:0009279">
    <property type="term" value="C:cell outer membrane"/>
    <property type="evidence" value="ECO:0007669"/>
    <property type="project" value="UniProtKB-SubCell"/>
</dbReference>
<dbReference type="InterPro" id="IPR003423">
    <property type="entry name" value="OMP_efflux"/>
</dbReference>
<evidence type="ECO:0000256" key="3">
    <source>
        <dbReference type="ARBA" id="ARBA00022448"/>
    </source>
</evidence>
<dbReference type="Gene3D" id="1.20.1600.10">
    <property type="entry name" value="Outer membrane efflux proteins (OEP)"/>
    <property type="match status" value="1"/>
</dbReference>
<dbReference type="InterPro" id="IPR051906">
    <property type="entry name" value="TolC-like"/>
</dbReference>
<dbReference type="NCBIfam" id="TIGR01844">
    <property type="entry name" value="type_I_sec_TolC"/>
    <property type="match status" value="1"/>
</dbReference>
<dbReference type="PANTHER" id="PTHR30026:SF22">
    <property type="entry name" value="OUTER MEMBRANE EFFLUX PROTEIN"/>
    <property type="match status" value="1"/>
</dbReference>
<gene>
    <name evidence="11" type="ORF">EV676_11196</name>
</gene>
<feature type="coiled-coil region" evidence="8">
    <location>
        <begin position="196"/>
        <end position="223"/>
    </location>
</feature>
<feature type="chain" id="PRO_5041343822" evidence="10">
    <location>
        <begin position="36"/>
        <end position="453"/>
    </location>
</feature>
<protein>
    <submittedName>
        <fullName evidence="11">Adhesin transport system outer membrane protein</fullName>
    </submittedName>
</protein>
<keyword evidence="10" id="KW-0732">Signal</keyword>
<evidence type="ECO:0000256" key="9">
    <source>
        <dbReference type="SAM" id="MobiDB-lite"/>
    </source>
</evidence>
<comment type="similarity">
    <text evidence="2">Belongs to the outer membrane factor (OMF) (TC 1.B.17) family.</text>
</comment>
<reference evidence="11 12" key="1">
    <citation type="submission" date="2019-03" db="EMBL/GenBank/DDBJ databases">
        <title>Genomic Encyclopedia of Type Strains, Phase IV (KMG-IV): sequencing the most valuable type-strain genomes for metagenomic binning, comparative biology and taxonomic classification.</title>
        <authorList>
            <person name="Goeker M."/>
        </authorList>
    </citation>
    <scope>NUCLEOTIDE SEQUENCE [LARGE SCALE GENOMIC DNA]</scope>
    <source>
        <strain evidence="11 12">DSM 15264</strain>
    </source>
</reference>
<evidence type="ECO:0000313" key="12">
    <source>
        <dbReference type="Proteomes" id="UP000294772"/>
    </source>
</evidence>
<dbReference type="SUPFAM" id="SSF56954">
    <property type="entry name" value="Outer membrane efflux proteins (OEP)"/>
    <property type="match status" value="1"/>
</dbReference>
<keyword evidence="3" id="KW-0813">Transport</keyword>
<dbReference type="RefSeq" id="WP_132766149.1">
    <property type="nucleotide sequence ID" value="NZ_CP110416.1"/>
</dbReference>
<dbReference type="AlphaFoldDB" id="A0AA46HUH0"/>
<evidence type="ECO:0000256" key="1">
    <source>
        <dbReference type="ARBA" id="ARBA00004442"/>
    </source>
</evidence>
<sequence>MTLSRLSLLRRPARRPAALALACLCLLQGHGAALAQPAAAPARDLVEAVRSAARWHPEVHSAAQQVLQAREGIASARSGYLPQVRAGIGSQLSNRDLSSYESRRVHTASLTVTQMLYDFGKVASSVESAEAAEQATQAQAQGAIDTVAREAALAWIEAHRQEALGRIAREQLDGVTALKDLVVERERQGASSRSDVVQALARVAAAQAQVLDAEAQARRARVQLMHLTGGTVVGAAGDTPAWLDQACRASDAQAGSAAVRLARARRDEAQARVRAARAQQLPTLSLEGSASQGLDSRSRLPGESGPQTTVMLNLAAPLYEGGNHQARERAAAHALRAADADVQRALLEAQQGLAEARAQAQGHALRDPVLAERVESIRTTRDLYRQQYLQLGTRSLLDLLNAEQEYHAARIEQANGRHEQHRLALDCLYHTDRLRSAFGLDTLPEAAEATTTP</sequence>
<dbReference type="GO" id="GO:1990281">
    <property type="term" value="C:efflux pump complex"/>
    <property type="evidence" value="ECO:0007669"/>
    <property type="project" value="TreeGrafter"/>
</dbReference>
<accession>A0AA46HUH0</accession>
<keyword evidence="4" id="KW-1134">Transmembrane beta strand</keyword>
<dbReference type="GO" id="GO:0015562">
    <property type="term" value="F:efflux transmembrane transporter activity"/>
    <property type="evidence" value="ECO:0007669"/>
    <property type="project" value="InterPro"/>
</dbReference>
<keyword evidence="5" id="KW-0812">Transmembrane</keyword>
<name>A0AA46HUH0_9BURK</name>
<dbReference type="InterPro" id="IPR010130">
    <property type="entry name" value="T1SS_OMP_TolC"/>
</dbReference>
<feature type="region of interest" description="Disordered" evidence="9">
    <location>
        <begin position="280"/>
        <end position="306"/>
    </location>
</feature>
<evidence type="ECO:0000256" key="7">
    <source>
        <dbReference type="ARBA" id="ARBA00023237"/>
    </source>
</evidence>
<evidence type="ECO:0000256" key="6">
    <source>
        <dbReference type="ARBA" id="ARBA00023136"/>
    </source>
</evidence>